<dbReference type="PANTHER" id="PTHR10566">
    <property type="entry name" value="CHAPERONE-ACTIVITY OF BC1 COMPLEX CABC1 -RELATED"/>
    <property type="match status" value="1"/>
</dbReference>
<comment type="similarity">
    <text evidence="1">Belongs to the protein kinase superfamily. ADCK protein kinase family.</text>
</comment>
<comment type="caution">
    <text evidence="3">The sequence shown here is derived from an EMBL/GenBank/DDBJ whole genome shotgun (WGS) entry which is preliminary data.</text>
</comment>
<name>A0A2N5XL90_9HYPH</name>
<dbReference type="InterPro" id="IPR050154">
    <property type="entry name" value="UbiB_kinase"/>
</dbReference>
<dbReference type="AlphaFoldDB" id="A0A2N5XL90"/>
<dbReference type="GO" id="GO:0005524">
    <property type="term" value="F:ATP binding"/>
    <property type="evidence" value="ECO:0007669"/>
    <property type="project" value="UniProtKB-KW"/>
</dbReference>
<evidence type="ECO:0000313" key="4">
    <source>
        <dbReference type="Proteomes" id="UP000234881"/>
    </source>
</evidence>
<dbReference type="EMBL" id="PKUQ01000054">
    <property type="protein sequence ID" value="PLW75254.1"/>
    <property type="molecule type" value="Genomic_DNA"/>
</dbReference>
<proteinExistence type="inferred from homology"/>
<reference evidence="3 4" key="1">
    <citation type="submission" date="2018-01" db="EMBL/GenBank/DDBJ databases">
        <title>The draft genome sequence of Cohaesibacter sp. H1304.</title>
        <authorList>
            <person name="Wang N.-N."/>
            <person name="Du Z.-J."/>
        </authorList>
    </citation>
    <scope>NUCLEOTIDE SEQUENCE [LARGE SCALE GENOMIC DNA]</scope>
    <source>
        <strain evidence="3 4">H1304</strain>
    </source>
</reference>
<dbReference type="Pfam" id="PF03109">
    <property type="entry name" value="ABC1"/>
    <property type="match status" value="1"/>
</dbReference>
<dbReference type="OrthoDB" id="9795390at2"/>
<dbReference type="InterPro" id="IPR011009">
    <property type="entry name" value="Kinase-like_dom_sf"/>
</dbReference>
<keyword evidence="3" id="KW-0547">Nucleotide-binding</keyword>
<dbReference type="SUPFAM" id="SSF56112">
    <property type="entry name" value="Protein kinase-like (PK-like)"/>
    <property type="match status" value="1"/>
</dbReference>
<dbReference type="InterPro" id="IPR034646">
    <property type="entry name" value="ADCK3_dom"/>
</dbReference>
<dbReference type="RefSeq" id="WP_101535659.1">
    <property type="nucleotide sequence ID" value="NZ_PKUQ01000054.1"/>
</dbReference>
<evidence type="ECO:0000259" key="2">
    <source>
        <dbReference type="Pfam" id="PF03109"/>
    </source>
</evidence>
<feature type="domain" description="ABC1 atypical kinase-like" evidence="2">
    <location>
        <begin position="103"/>
        <end position="346"/>
    </location>
</feature>
<dbReference type="InterPro" id="IPR004147">
    <property type="entry name" value="ABC1_dom"/>
</dbReference>
<protein>
    <submittedName>
        <fullName evidence="3">ABC transporter ATP-binding protein</fullName>
    </submittedName>
</protein>
<dbReference type="CDD" id="cd13970">
    <property type="entry name" value="ABC1_ADCK3"/>
    <property type="match status" value="1"/>
</dbReference>
<organism evidence="3 4">
    <name type="scientific">Cohaesibacter celericrescens</name>
    <dbReference type="NCBI Taxonomy" id="2067669"/>
    <lineage>
        <taxon>Bacteria</taxon>
        <taxon>Pseudomonadati</taxon>
        <taxon>Pseudomonadota</taxon>
        <taxon>Alphaproteobacteria</taxon>
        <taxon>Hyphomicrobiales</taxon>
        <taxon>Cohaesibacteraceae</taxon>
    </lineage>
</organism>
<dbReference type="Proteomes" id="UP000234881">
    <property type="component" value="Unassembled WGS sequence"/>
</dbReference>
<keyword evidence="4" id="KW-1185">Reference proteome</keyword>
<evidence type="ECO:0000256" key="1">
    <source>
        <dbReference type="ARBA" id="ARBA00009670"/>
    </source>
</evidence>
<gene>
    <name evidence="3" type="ORF">C0081_20785</name>
</gene>
<accession>A0A2N5XL90</accession>
<keyword evidence="3" id="KW-0067">ATP-binding</keyword>
<dbReference type="PANTHER" id="PTHR10566:SF113">
    <property type="entry name" value="PROTEIN ACTIVITY OF BC1 COMPLEX KINASE 7, CHLOROPLASTIC"/>
    <property type="match status" value="1"/>
</dbReference>
<sequence length="477" mass="53711">MAKEKTPDDQALPLIDKGGAYDDENRFGQRVKRYARVNAGVGGFVARAAGSRILGRNNNDIGREAADLARVLGDLKGPLMKVAQMLATVPDVVPPEYSAELAQLQADAPPMGWAFTKRRMRSELGAQWRSRFADFSHEPAAAASLGQVHKATLEDGSQLACKLQYPDMASAVEADLKQLNMLFAVHRSIQSAIDTREVAKELGDRVREELDYVREAWHMHLYRNILRDHSGIRVPKVFDTLSTPRLLTMGWLDGRKLLDYRNHSQEERNYLTTCLFDAWWYPFAHQGIIHGDPHLGNYSAFEENGEIGGINLYDYGCIRIFRPEFVQGVVDLYHGILAEDHDQIVHAYETWGFSNLSTEMVHALNVWAKFIYGPMLDDRVRTIADGISPAEYGRRQAFQVGQELKRLGPVTVPREFVFMNRAAVGLGGVFLHLKAELNFYDMFNKQIENFSAERVRAARRLLPAAPGGFDESFGPVE</sequence>
<evidence type="ECO:0000313" key="3">
    <source>
        <dbReference type="EMBL" id="PLW75254.1"/>
    </source>
</evidence>